<feature type="chain" id="PRO_5030577902" description="Peptidase inhibitor family I36" evidence="1">
    <location>
        <begin position="30"/>
        <end position="123"/>
    </location>
</feature>
<dbReference type="Proteomes" id="UP000585638">
    <property type="component" value="Unassembled WGS sequence"/>
</dbReference>
<keyword evidence="1" id="KW-0732">Signal</keyword>
<evidence type="ECO:0000313" key="3">
    <source>
        <dbReference type="Proteomes" id="UP000585638"/>
    </source>
</evidence>
<dbReference type="AlphaFoldDB" id="A0A7W9NLK3"/>
<evidence type="ECO:0000313" key="2">
    <source>
        <dbReference type="EMBL" id="MBB5896378.1"/>
    </source>
</evidence>
<comment type="caution">
    <text evidence="2">The sequence shown here is derived from an EMBL/GenBank/DDBJ whole genome shotgun (WGS) entry which is preliminary data.</text>
</comment>
<protein>
    <recommendedName>
        <fullName evidence="4">Peptidase inhibitor family I36</fullName>
    </recommendedName>
</protein>
<organism evidence="2 3">
    <name type="scientific">Kutzneria kofuensis</name>
    <dbReference type="NCBI Taxonomy" id="103725"/>
    <lineage>
        <taxon>Bacteria</taxon>
        <taxon>Bacillati</taxon>
        <taxon>Actinomycetota</taxon>
        <taxon>Actinomycetes</taxon>
        <taxon>Pseudonocardiales</taxon>
        <taxon>Pseudonocardiaceae</taxon>
        <taxon>Kutzneria</taxon>
    </lineage>
</organism>
<proteinExistence type="predicted"/>
<keyword evidence="3" id="KW-1185">Reference proteome</keyword>
<dbReference type="EMBL" id="JACHIR010000001">
    <property type="protein sequence ID" value="MBB5896378.1"/>
    <property type="molecule type" value="Genomic_DNA"/>
</dbReference>
<dbReference type="Pfam" id="PF03995">
    <property type="entry name" value="Inhibitor_I36"/>
    <property type="match status" value="1"/>
</dbReference>
<name>A0A7W9NLK3_9PSEU</name>
<evidence type="ECO:0008006" key="4">
    <source>
        <dbReference type="Google" id="ProtNLM"/>
    </source>
</evidence>
<dbReference type="RefSeq" id="WP_184868045.1">
    <property type="nucleotide sequence ID" value="NZ_BAAAWY010000101.1"/>
</dbReference>
<gene>
    <name evidence="2" type="ORF">BJ998_007574</name>
</gene>
<reference evidence="2 3" key="1">
    <citation type="submission" date="2020-08" db="EMBL/GenBank/DDBJ databases">
        <title>Sequencing the genomes of 1000 actinobacteria strains.</title>
        <authorList>
            <person name="Klenk H.-P."/>
        </authorList>
    </citation>
    <scope>NUCLEOTIDE SEQUENCE [LARGE SCALE GENOMIC DNA]</scope>
    <source>
        <strain evidence="2 3">DSM 43851</strain>
    </source>
</reference>
<evidence type="ECO:0000256" key="1">
    <source>
        <dbReference type="SAM" id="SignalP"/>
    </source>
</evidence>
<feature type="signal peptide" evidence="1">
    <location>
        <begin position="1"/>
        <end position="29"/>
    </location>
</feature>
<accession>A0A7W9NLK3</accession>
<sequence>MSSRPLFSSLAVAAVIGAGISASVAPASATPADATCDSGYCVWSGANYTGTKVVLDIHSVNSCITPSAPGFDATRSAASTGDVYALEFFATPDCTGPEQTVMYRTVPTFDTPMRGIKAFIIRF</sequence>